<name>A0AAD3CW90_9STRA</name>
<dbReference type="Gene3D" id="1.25.40.20">
    <property type="entry name" value="Ankyrin repeat-containing domain"/>
    <property type="match status" value="2"/>
</dbReference>
<dbReference type="PANTHER" id="PTHR46586">
    <property type="entry name" value="ANKYRIN REPEAT-CONTAINING PROTEIN"/>
    <property type="match status" value="1"/>
</dbReference>
<protein>
    <submittedName>
        <fullName evidence="1">Uncharacterized protein</fullName>
    </submittedName>
</protein>
<sequence length="596" mass="68235">MPSRKRMRLDAGLETFAPNASIESLPSEVMKSIFNFVGKGNYCFIAPVSKDFCYNYLTMDVIEDSCNHKLDHILAIQRNKITTTGEAASLSSEAAEHCFLYAPYTFQYHLCAKAALKGRKDIVTMAEALGVDIDELPFCEDSLLGITKKGDLEMLKLLEEKSLDLSSDEFYLARQISDCAALHGHLDILKWLHKSNKLSTEYKCLKSLYEKASRNGHLKIIQWAQEMFEFEKFKNVCMNKAAAGGQLELVTWFRGQNIFWNVRTLRSAVQSGNKELIQYMLSDGCSHRNSPRLCEASVDNEDKKIAFESLMYMRQLGIPWDEETCSSAARNGNLEALIYARNNGCPWDEWTLSKAAKHNHIDVVKYCLENRCPAGTNACYYAAGQKNCRNALTMLKLLRQYFVPWDVETCSEAAYNGNLEALKFARSEGCPWNEETFQRAIESEDIATIQYCIESECPFHFQALESIMFLNKKCFHVLKLLQKNGHEWTEDICAVATSHGGINVLRWLRYHNCPWDERTCHEAVKDGDYEMLVYAHNNGCPWTKETFAYCFSEDGLGGVYDQIPTKLRPYFDEKIFNYLRESNCPQPDASDWQINR</sequence>
<keyword evidence="2" id="KW-1185">Reference proteome</keyword>
<comment type="caution">
    <text evidence="1">The sequence shown here is derived from an EMBL/GenBank/DDBJ whole genome shotgun (WGS) entry which is preliminary data.</text>
</comment>
<reference evidence="1 2" key="1">
    <citation type="journal article" date="2021" name="Sci. Rep.">
        <title>The genome of the diatom Chaetoceros tenuissimus carries an ancient integrated fragment of an extant virus.</title>
        <authorList>
            <person name="Hongo Y."/>
            <person name="Kimura K."/>
            <person name="Takaki Y."/>
            <person name="Yoshida Y."/>
            <person name="Baba S."/>
            <person name="Kobayashi G."/>
            <person name="Nagasaki K."/>
            <person name="Hano T."/>
            <person name="Tomaru Y."/>
        </authorList>
    </citation>
    <scope>NUCLEOTIDE SEQUENCE [LARGE SCALE GENOMIC DNA]</scope>
    <source>
        <strain evidence="1 2">NIES-3715</strain>
    </source>
</reference>
<proteinExistence type="predicted"/>
<accession>A0AAD3CW90</accession>
<dbReference type="Proteomes" id="UP001054902">
    <property type="component" value="Unassembled WGS sequence"/>
</dbReference>
<evidence type="ECO:0000313" key="1">
    <source>
        <dbReference type="EMBL" id="GFH53158.1"/>
    </source>
</evidence>
<evidence type="ECO:0000313" key="2">
    <source>
        <dbReference type="Proteomes" id="UP001054902"/>
    </source>
</evidence>
<organism evidence="1 2">
    <name type="scientific">Chaetoceros tenuissimus</name>
    <dbReference type="NCBI Taxonomy" id="426638"/>
    <lineage>
        <taxon>Eukaryota</taxon>
        <taxon>Sar</taxon>
        <taxon>Stramenopiles</taxon>
        <taxon>Ochrophyta</taxon>
        <taxon>Bacillariophyta</taxon>
        <taxon>Coscinodiscophyceae</taxon>
        <taxon>Chaetocerotophycidae</taxon>
        <taxon>Chaetocerotales</taxon>
        <taxon>Chaetocerotaceae</taxon>
        <taxon>Chaetoceros</taxon>
    </lineage>
</organism>
<dbReference type="InterPro" id="IPR036770">
    <property type="entry name" value="Ankyrin_rpt-contain_sf"/>
</dbReference>
<dbReference type="EMBL" id="BLLK01000046">
    <property type="protein sequence ID" value="GFH53158.1"/>
    <property type="molecule type" value="Genomic_DNA"/>
</dbReference>
<dbReference type="AlphaFoldDB" id="A0AAD3CW90"/>
<gene>
    <name evidence="1" type="ORF">CTEN210_09634</name>
</gene>
<dbReference type="SUPFAM" id="SSF48403">
    <property type="entry name" value="Ankyrin repeat"/>
    <property type="match status" value="1"/>
</dbReference>
<dbReference type="InterPro" id="IPR052050">
    <property type="entry name" value="SecEffector_AnkRepeat"/>
</dbReference>
<dbReference type="PANTHER" id="PTHR46586:SF3">
    <property type="entry name" value="ANKYRIN REPEAT-CONTAINING PROTEIN"/>
    <property type="match status" value="1"/>
</dbReference>